<evidence type="ECO:0000313" key="1">
    <source>
        <dbReference type="EMBL" id="AAR38891.1"/>
    </source>
</evidence>
<keyword evidence="2" id="KW-1185">Reference proteome</keyword>
<dbReference type="Proteomes" id="UP000000578">
    <property type="component" value="Chromosome"/>
</dbReference>
<dbReference type="HOGENOM" id="CLU_2379478_0_0_2"/>
<sequence length="94" mass="11078">MKLNKIVALLDIIGDLLLCKMRDNYYIDIYSDENSIVVESEDLVVTLKKSKNDKVFIKIEHPLGEWRFYANKKELEENLKNTKFAKLFVKLINL</sequence>
<dbReference type="STRING" id="228908.NEQ036"/>
<proteinExistence type="predicted"/>
<evidence type="ECO:0000313" key="2">
    <source>
        <dbReference type="Proteomes" id="UP000000578"/>
    </source>
</evidence>
<dbReference type="AlphaFoldDB" id="Q74N56"/>
<dbReference type="KEGG" id="neq:NEQ036"/>
<dbReference type="EMBL" id="AE017199">
    <property type="protein sequence ID" value="AAR38891.1"/>
    <property type="molecule type" value="Genomic_DNA"/>
</dbReference>
<reference evidence="1 2" key="1">
    <citation type="journal article" date="2003" name="Proc. Natl. Acad. Sci. U.S.A.">
        <title>The genome of Nanoarchaeum equitans: insights into early archaeal evolution and derived parasitism.</title>
        <authorList>
            <person name="Waters E."/>
            <person name="Hohn M.J."/>
            <person name="Ahel I."/>
            <person name="Graham D.E."/>
            <person name="Adams M.D."/>
            <person name="Barnstead M."/>
            <person name="Beeson K.Y."/>
            <person name="Bibbs L."/>
            <person name="Bolanos R."/>
            <person name="Keller M."/>
            <person name="Kretz K."/>
            <person name="Lin X."/>
            <person name="Mathur E."/>
            <person name="Ni J."/>
            <person name="Podar M."/>
            <person name="Richardson T."/>
            <person name="Sutton G.G."/>
            <person name="Simon M."/>
            <person name="Soll D."/>
            <person name="Stetter K.O."/>
            <person name="Short J.M."/>
            <person name="Noordewier M."/>
        </authorList>
    </citation>
    <scope>NUCLEOTIDE SEQUENCE [LARGE SCALE GENOMIC DNA]</scope>
    <source>
        <strain evidence="1 2">Kin4-M</strain>
    </source>
</reference>
<dbReference type="EnsemblBacteria" id="AAR38891">
    <property type="protein sequence ID" value="AAR38891"/>
    <property type="gene ID" value="NEQ036"/>
</dbReference>
<accession>Q74N56</accession>
<organism evidence="1 2">
    <name type="scientific">Nanoarchaeum equitans (strain Kin4-M)</name>
    <dbReference type="NCBI Taxonomy" id="228908"/>
    <lineage>
        <taxon>Archaea</taxon>
        <taxon>Nanobdellota</taxon>
        <taxon>Candidatus Nanoarchaeia</taxon>
        <taxon>Nanoarchaeales</taxon>
        <taxon>Nanoarchaeaceae</taxon>
        <taxon>Nanoarchaeum</taxon>
    </lineage>
</organism>
<name>Q74N56_NANEQ</name>
<gene>
    <name evidence="1" type="ordered locus">NEQ036</name>
</gene>
<protein>
    <submittedName>
        <fullName evidence="1">NEQ036</fullName>
    </submittedName>
</protein>
<dbReference type="BioCyc" id="NEQU228908:GJB6-39-MONOMER"/>